<reference evidence="1 2" key="1">
    <citation type="submission" date="2018-03" db="EMBL/GenBank/DDBJ databases">
        <title>Genomic Encyclopedia of Archaeal and Bacterial Type Strains, Phase II (KMG-II): from individual species to whole genera.</title>
        <authorList>
            <person name="Goeker M."/>
        </authorList>
    </citation>
    <scope>NUCLEOTIDE SEQUENCE [LARGE SCALE GENOMIC DNA]</scope>
    <source>
        <strain evidence="1 2">DSM 100214</strain>
    </source>
</reference>
<evidence type="ECO:0000313" key="2">
    <source>
        <dbReference type="Proteomes" id="UP000247973"/>
    </source>
</evidence>
<sequence>MPISVKVDIPIITPKFDTPKFKKLTNERVNELL</sequence>
<dbReference type="Proteomes" id="UP000247973">
    <property type="component" value="Unassembled WGS sequence"/>
</dbReference>
<dbReference type="EMBL" id="QICL01000046">
    <property type="protein sequence ID" value="PXV58459.1"/>
    <property type="molecule type" value="Genomic_DNA"/>
</dbReference>
<evidence type="ECO:0000313" key="1">
    <source>
        <dbReference type="EMBL" id="PXV58459.1"/>
    </source>
</evidence>
<organism evidence="1 2">
    <name type="scientific">Dysgonomonas alginatilytica</name>
    <dbReference type="NCBI Taxonomy" id="1605892"/>
    <lineage>
        <taxon>Bacteria</taxon>
        <taxon>Pseudomonadati</taxon>
        <taxon>Bacteroidota</taxon>
        <taxon>Bacteroidia</taxon>
        <taxon>Bacteroidales</taxon>
        <taxon>Dysgonomonadaceae</taxon>
        <taxon>Dysgonomonas</taxon>
    </lineage>
</organism>
<dbReference type="AlphaFoldDB" id="A0A2V3PKF2"/>
<name>A0A2V3PKF2_9BACT</name>
<accession>A0A2V3PKF2</accession>
<protein>
    <submittedName>
        <fullName evidence="1">Uncharacterized protein</fullName>
    </submittedName>
</protein>
<proteinExistence type="predicted"/>
<gene>
    <name evidence="1" type="ORF">CLV62_14610</name>
</gene>
<keyword evidence="2" id="KW-1185">Reference proteome</keyword>
<comment type="caution">
    <text evidence="1">The sequence shown here is derived from an EMBL/GenBank/DDBJ whole genome shotgun (WGS) entry which is preliminary data.</text>
</comment>